<keyword evidence="1" id="KW-0472">Membrane</keyword>
<name>A0A392QF17_9FABA</name>
<proteinExistence type="predicted"/>
<feature type="transmembrane region" description="Helical" evidence="1">
    <location>
        <begin position="88"/>
        <end position="109"/>
    </location>
</feature>
<comment type="caution">
    <text evidence="2">The sequence shown here is derived from an EMBL/GenBank/DDBJ whole genome shotgun (WGS) entry which is preliminary data.</text>
</comment>
<evidence type="ECO:0000256" key="1">
    <source>
        <dbReference type="SAM" id="Phobius"/>
    </source>
</evidence>
<protein>
    <submittedName>
        <fullName evidence="2">Uncharacterized protein</fullName>
    </submittedName>
</protein>
<dbReference type="AlphaFoldDB" id="A0A392QF17"/>
<organism evidence="2 3">
    <name type="scientific">Trifolium medium</name>
    <dbReference type="NCBI Taxonomy" id="97028"/>
    <lineage>
        <taxon>Eukaryota</taxon>
        <taxon>Viridiplantae</taxon>
        <taxon>Streptophyta</taxon>
        <taxon>Embryophyta</taxon>
        <taxon>Tracheophyta</taxon>
        <taxon>Spermatophyta</taxon>
        <taxon>Magnoliopsida</taxon>
        <taxon>eudicotyledons</taxon>
        <taxon>Gunneridae</taxon>
        <taxon>Pentapetalae</taxon>
        <taxon>rosids</taxon>
        <taxon>fabids</taxon>
        <taxon>Fabales</taxon>
        <taxon>Fabaceae</taxon>
        <taxon>Papilionoideae</taxon>
        <taxon>50 kb inversion clade</taxon>
        <taxon>NPAAA clade</taxon>
        <taxon>Hologalegina</taxon>
        <taxon>IRL clade</taxon>
        <taxon>Trifolieae</taxon>
        <taxon>Trifolium</taxon>
    </lineage>
</organism>
<evidence type="ECO:0000313" key="2">
    <source>
        <dbReference type="EMBL" id="MCI22310.1"/>
    </source>
</evidence>
<evidence type="ECO:0000313" key="3">
    <source>
        <dbReference type="Proteomes" id="UP000265520"/>
    </source>
</evidence>
<reference evidence="2 3" key="1">
    <citation type="journal article" date="2018" name="Front. Plant Sci.">
        <title>Red Clover (Trifolium pratense) and Zigzag Clover (T. medium) - A Picture of Genomic Similarities and Differences.</title>
        <authorList>
            <person name="Dluhosova J."/>
            <person name="Istvanek J."/>
            <person name="Nedelnik J."/>
            <person name="Repkova J."/>
        </authorList>
    </citation>
    <scope>NUCLEOTIDE SEQUENCE [LARGE SCALE GENOMIC DNA]</scope>
    <source>
        <strain evidence="3">cv. 10/8</strain>
        <tissue evidence="2">Leaf</tissue>
    </source>
</reference>
<feature type="transmembrane region" description="Helical" evidence="1">
    <location>
        <begin position="115"/>
        <end position="135"/>
    </location>
</feature>
<accession>A0A392QF17</accession>
<feature type="transmembrane region" description="Helical" evidence="1">
    <location>
        <begin position="61"/>
        <end position="81"/>
    </location>
</feature>
<dbReference type="EMBL" id="LXQA010129793">
    <property type="protein sequence ID" value="MCI22310.1"/>
    <property type="molecule type" value="Genomic_DNA"/>
</dbReference>
<keyword evidence="1" id="KW-1133">Transmembrane helix</keyword>
<keyword evidence="3" id="KW-1185">Reference proteome</keyword>
<dbReference type="Proteomes" id="UP000265520">
    <property type="component" value="Unassembled WGS sequence"/>
</dbReference>
<feature type="transmembrane region" description="Helical" evidence="1">
    <location>
        <begin position="35"/>
        <end position="55"/>
    </location>
</feature>
<sequence>RTTVFPSFRRDPVLCWRIEGVAVVLCSSLFELRRLAVVLCFRWVLLLEFLFQALLEMVLCVSLFAAGVSLVLAGVMFVCLVAGSLLRFARLLGLVELPFWWLVFVWVAGGVCYRMFFAGVWYVFFYVLFVFRDWVVEDFGLFLLRYGFVNPIGYGSVNPEGSGY</sequence>
<feature type="non-terminal residue" evidence="2">
    <location>
        <position position="1"/>
    </location>
</feature>
<keyword evidence="1" id="KW-0812">Transmembrane</keyword>